<feature type="non-terminal residue" evidence="1">
    <location>
        <position position="1"/>
    </location>
</feature>
<gene>
    <name evidence="1" type="ORF">DERYTH_LOCUS19971</name>
</gene>
<dbReference type="AlphaFoldDB" id="A0A9N9JI31"/>
<evidence type="ECO:0000313" key="2">
    <source>
        <dbReference type="Proteomes" id="UP000789405"/>
    </source>
</evidence>
<dbReference type="Proteomes" id="UP000789405">
    <property type="component" value="Unassembled WGS sequence"/>
</dbReference>
<proteinExistence type="predicted"/>
<reference evidence="1" key="1">
    <citation type="submission" date="2021-06" db="EMBL/GenBank/DDBJ databases">
        <authorList>
            <person name="Kallberg Y."/>
            <person name="Tangrot J."/>
            <person name="Rosling A."/>
        </authorList>
    </citation>
    <scope>NUCLEOTIDE SEQUENCE</scope>
    <source>
        <strain evidence="1">MA453B</strain>
    </source>
</reference>
<sequence>MALLHGTRSGNPWAIELSGFGEKKKKELEGKKEILMWYTTSGQMIKRVSFVNTKSEASFGSLCETNSCFS</sequence>
<protein>
    <submittedName>
        <fullName evidence="1">19897_t:CDS:1</fullName>
    </submittedName>
</protein>
<keyword evidence="2" id="KW-1185">Reference proteome</keyword>
<evidence type="ECO:0000313" key="1">
    <source>
        <dbReference type="EMBL" id="CAG8783695.1"/>
    </source>
</evidence>
<comment type="caution">
    <text evidence="1">The sequence shown here is derived from an EMBL/GenBank/DDBJ whole genome shotgun (WGS) entry which is preliminary data.</text>
</comment>
<accession>A0A9N9JI31</accession>
<dbReference type="EMBL" id="CAJVPY010022769">
    <property type="protein sequence ID" value="CAG8783695.1"/>
    <property type="molecule type" value="Genomic_DNA"/>
</dbReference>
<organism evidence="1 2">
    <name type="scientific">Dentiscutata erythropus</name>
    <dbReference type="NCBI Taxonomy" id="1348616"/>
    <lineage>
        <taxon>Eukaryota</taxon>
        <taxon>Fungi</taxon>
        <taxon>Fungi incertae sedis</taxon>
        <taxon>Mucoromycota</taxon>
        <taxon>Glomeromycotina</taxon>
        <taxon>Glomeromycetes</taxon>
        <taxon>Diversisporales</taxon>
        <taxon>Gigasporaceae</taxon>
        <taxon>Dentiscutata</taxon>
    </lineage>
</organism>
<name>A0A9N9JI31_9GLOM</name>